<comment type="caution">
    <text evidence="5">The sequence shown here is derived from an EMBL/GenBank/DDBJ whole genome shotgun (WGS) entry which is preliminary data.</text>
</comment>
<dbReference type="PANTHER" id="PTHR47893:SF1">
    <property type="entry name" value="REGULATORY PROTEIN PCHR"/>
    <property type="match status" value="1"/>
</dbReference>
<dbReference type="PROSITE" id="PS00041">
    <property type="entry name" value="HTH_ARAC_FAMILY_1"/>
    <property type="match status" value="1"/>
</dbReference>
<dbReference type="EMBL" id="JBHUOM010000048">
    <property type="protein sequence ID" value="MFD2937908.1"/>
    <property type="molecule type" value="Genomic_DNA"/>
</dbReference>
<dbReference type="Pfam" id="PF12833">
    <property type="entry name" value="HTH_18"/>
    <property type="match status" value="1"/>
</dbReference>
<proteinExistence type="predicted"/>
<reference evidence="6" key="1">
    <citation type="journal article" date="2019" name="Int. J. Syst. Evol. Microbiol.">
        <title>The Global Catalogue of Microorganisms (GCM) 10K type strain sequencing project: providing services to taxonomists for standard genome sequencing and annotation.</title>
        <authorList>
            <consortium name="The Broad Institute Genomics Platform"/>
            <consortium name="The Broad Institute Genome Sequencing Center for Infectious Disease"/>
            <person name="Wu L."/>
            <person name="Ma J."/>
        </authorList>
    </citation>
    <scope>NUCLEOTIDE SEQUENCE [LARGE SCALE GENOMIC DNA]</scope>
    <source>
        <strain evidence="6">KCTC 52490</strain>
    </source>
</reference>
<evidence type="ECO:0000256" key="3">
    <source>
        <dbReference type="ARBA" id="ARBA00023163"/>
    </source>
</evidence>
<keyword evidence="1" id="KW-0805">Transcription regulation</keyword>
<dbReference type="SMART" id="SM00342">
    <property type="entry name" value="HTH_ARAC"/>
    <property type="match status" value="1"/>
</dbReference>
<dbReference type="InterPro" id="IPR053142">
    <property type="entry name" value="PchR_regulatory_protein"/>
</dbReference>
<dbReference type="InterPro" id="IPR020449">
    <property type="entry name" value="Tscrpt_reg_AraC-type_HTH"/>
</dbReference>
<sequence>MEIIIKSKDADTLLRREELAVDGGPAEPFQEKQVRIQDEQIGCISDTQITTGSFFIAHCTFQLTQSIQLIKEVEEGIIQLDFALRGKSHAHLGGKAGGQHFSTGQHNISYLPPSKSIYDYYAAAQPSDYSVVVIPKDVYFRLIPPGSDLHRQLVTQIIQQKAAFITAKNPSITPAMDWIIRDMRVSQRTGSLKRLFLESKITELLMLQLEQMQGAQPVTFSPKKEDVRKIYEAREVLDACYPTPPTIVELAKLVGLNEFNLKRGFKEQVGTTILGYIIQRRMEDARRFLLEGTKTISEISYWVGYKNPAHFTVAFKNYFGVLPSAIRTHSGTH</sequence>
<evidence type="ECO:0000313" key="6">
    <source>
        <dbReference type="Proteomes" id="UP001597512"/>
    </source>
</evidence>
<dbReference type="RefSeq" id="WP_381508414.1">
    <property type="nucleotide sequence ID" value="NZ_JBHUOM010000048.1"/>
</dbReference>
<dbReference type="InterPro" id="IPR018062">
    <property type="entry name" value="HTH_AraC-typ_CS"/>
</dbReference>
<gene>
    <name evidence="5" type="ORF">ACFS25_29350</name>
</gene>
<accession>A0ABW6AU07</accession>
<dbReference type="InterPro" id="IPR009057">
    <property type="entry name" value="Homeodomain-like_sf"/>
</dbReference>
<dbReference type="InterPro" id="IPR018060">
    <property type="entry name" value="HTH_AraC"/>
</dbReference>
<evidence type="ECO:0000313" key="5">
    <source>
        <dbReference type="EMBL" id="MFD2937908.1"/>
    </source>
</evidence>
<dbReference type="SUPFAM" id="SSF46689">
    <property type="entry name" value="Homeodomain-like"/>
    <property type="match status" value="2"/>
</dbReference>
<keyword evidence="3" id="KW-0804">Transcription</keyword>
<keyword evidence="6" id="KW-1185">Reference proteome</keyword>
<keyword evidence="2" id="KW-0238">DNA-binding</keyword>
<name>A0ABW6AU07_9BACT</name>
<dbReference type="Gene3D" id="1.10.10.60">
    <property type="entry name" value="Homeodomain-like"/>
    <property type="match status" value="2"/>
</dbReference>
<evidence type="ECO:0000259" key="4">
    <source>
        <dbReference type="PROSITE" id="PS01124"/>
    </source>
</evidence>
<dbReference type="PRINTS" id="PR00032">
    <property type="entry name" value="HTHARAC"/>
</dbReference>
<evidence type="ECO:0000256" key="1">
    <source>
        <dbReference type="ARBA" id="ARBA00023015"/>
    </source>
</evidence>
<feature type="domain" description="HTH araC/xylS-type" evidence="4">
    <location>
        <begin position="231"/>
        <end position="329"/>
    </location>
</feature>
<protein>
    <submittedName>
        <fullName evidence="5">Helix-turn-helix transcriptional regulator</fullName>
    </submittedName>
</protein>
<dbReference type="Proteomes" id="UP001597512">
    <property type="component" value="Unassembled WGS sequence"/>
</dbReference>
<organism evidence="5 6">
    <name type="scientific">Spirosoma flavum</name>
    <dbReference type="NCBI Taxonomy" id="2048557"/>
    <lineage>
        <taxon>Bacteria</taxon>
        <taxon>Pseudomonadati</taxon>
        <taxon>Bacteroidota</taxon>
        <taxon>Cytophagia</taxon>
        <taxon>Cytophagales</taxon>
        <taxon>Cytophagaceae</taxon>
        <taxon>Spirosoma</taxon>
    </lineage>
</organism>
<dbReference type="PANTHER" id="PTHR47893">
    <property type="entry name" value="REGULATORY PROTEIN PCHR"/>
    <property type="match status" value="1"/>
</dbReference>
<evidence type="ECO:0000256" key="2">
    <source>
        <dbReference type="ARBA" id="ARBA00023125"/>
    </source>
</evidence>
<dbReference type="PROSITE" id="PS01124">
    <property type="entry name" value="HTH_ARAC_FAMILY_2"/>
    <property type="match status" value="1"/>
</dbReference>